<dbReference type="EMBL" id="JH597773">
    <property type="protein sequence ID" value="EHQ08356.1"/>
    <property type="molecule type" value="Genomic_DNA"/>
</dbReference>
<evidence type="ECO:0000259" key="1">
    <source>
        <dbReference type="PROSITE" id="PS51819"/>
    </source>
</evidence>
<evidence type="ECO:0000313" key="2">
    <source>
        <dbReference type="EMBL" id="EHQ08356.1"/>
    </source>
</evidence>
<keyword evidence="3" id="KW-1185">Reference proteome</keyword>
<dbReference type="GO" id="GO:0051213">
    <property type="term" value="F:dioxygenase activity"/>
    <property type="evidence" value="ECO:0007669"/>
    <property type="project" value="UniProtKB-KW"/>
</dbReference>
<dbReference type="InterPro" id="IPR041581">
    <property type="entry name" value="Glyoxalase_6"/>
</dbReference>
<sequence length="328" mass="36448">MITVIGLLALFIVWGVVSARREYYARTDDQHIFQNVTIAAVHPAALASFYIEALGCEIIPADGGFELPGESSAIVLRLPGYRQGPTLRIIPCSTSPLCGPLEVNDRGYAHLCFETNDVPGLVQKAVEAGGTISSTFDRIEKSLSVYTKDPEGNTIEVHIPLPAPFNPYTFYRALKSVWQIKRRRSDPQRSKVRFIHVNIISEDWKETAEFYRKTIHARPTGMKRDYKGLFIEQMVGIKGVTVKGRHIALPGYRNGGPTFELFTYNKPANQGPPGLADRGIIATGFLVHDLMQTVTAIETAGGQIIRRPENGMAVVTDRDRNIIQLVQR</sequence>
<dbReference type="RefSeq" id="WP_002774962.1">
    <property type="nucleotide sequence ID" value="NZ_JH597773.1"/>
</dbReference>
<dbReference type="InterPro" id="IPR004360">
    <property type="entry name" value="Glyas_Fos-R_dOase_dom"/>
</dbReference>
<dbReference type="STRING" id="183.GCA_002009735_02660"/>
<gene>
    <name evidence="2" type="ORF">Lepil_3701</name>
</gene>
<dbReference type="InterPro" id="IPR037523">
    <property type="entry name" value="VOC_core"/>
</dbReference>
<keyword evidence="2" id="KW-0560">Oxidoreductase</keyword>
<organism evidence="2 3">
    <name type="scientific">Leptonema illini DSM 21528</name>
    <dbReference type="NCBI Taxonomy" id="929563"/>
    <lineage>
        <taxon>Bacteria</taxon>
        <taxon>Pseudomonadati</taxon>
        <taxon>Spirochaetota</taxon>
        <taxon>Spirochaetia</taxon>
        <taxon>Leptospirales</taxon>
        <taxon>Leptospiraceae</taxon>
        <taxon>Leptonema</taxon>
    </lineage>
</organism>
<dbReference type="Gene3D" id="3.10.180.10">
    <property type="entry name" value="2,3-Dihydroxybiphenyl 1,2-Dioxygenase, domain 1"/>
    <property type="match status" value="2"/>
</dbReference>
<dbReference type="Pfam" id="PF00903">
    <property type="entry name" value="Glyoxalase"/>
    <property type="match status" value="1"/>
</dbReference>
<dbReference type="InterPro" id="IPR029068">
    <property type="entry name" value="Glyas_Bleomycin-R_OHBP_Dase"/>
</dbReference>
<name>H2CLA5_9LEPT</name>
<dbReference type="Proteomes" id="UP000005737">
    <property type="component" value="Unassembled WGS sequence"/>
</dbReference>
<feature type="domain" description="VOC" evidence="1">
    <location>
        <begin position="32"/>
        <end position="160"/>
    </location>
</feature>
<dbReference type="HOGENOM" id="CLU_846753_0_0_12"/>
<dbReference type="AlphaFoldDB" id="H2CLA5"/>
<protein>
    <submittedName>
        <fullName evidence="2">Glyoxalase/bleomycin resistance protein/dioxygenase</fullName>
    </submittedName>
</protein>
<accession>H2CLA5</accession>
<dbReference type="PROSITE" id="PS51819">
    <property type="entry name" value="VOC"/>
    <property type="match status" value="2"/>
</dbReference>
<feature type="domain" description="VOC" evidence="1">
    <location>
        <begin position="193"/>
        <end position="328"/>
    </location>
</feature>
<dbReference type="SUPFAM" id="SSF54593">
    <property type="entry name" value="Glyoxalase/Bleomycin resistance protein/Dihydroxybiphenyl dioxygenase"/>
    <property type="match status" value="2"/>
</dbReference>
<reference evidence="2 3" key="1">
    <citation type="submission" date="2011-10" db="EMBL/GenBank/DDBJ databases">
        <title>The Improved High-Quality Draft genome of Leptonema illini DSM 21528.</title>
        <authorList>
            <consortium name="US DOE Joint Genome Institute (JGI-PGF)"/>
            <person name="Lucas S."/>
            <person name="Copeland A."/>
            <person name="Lapidus A."/>
            <person name="Glavina del Rio T."/>
            <person name="Dalin E."/>
            <person name="Tice H."/>
            <person name="Bruce D."/>
            <person name="Goodwin L."/>
            <person name="Pitluck S."/>
            <person name="Peters L."/>
            <person name="Mikhailova N."/>
            <person name="Held B."/>
            <person name="Kyrpides N."/>
            <person name="Mavromatis K."/>
            <person name="Ivanova N."/>
            <person name="Markowitz V."/>
            <person name="Cheng J.-F."/>
            <person name="Hugenholtz P."/>
            <person name="Woyke T."/>
            <person name="Wu D."/>
            <person name="Gronow S."/>
            <person name="Wellnitz S."/>
            <person name="Brambilla E.-M."/>
            <person name="Klenk H.-P."/>
            <person name="Eisen J.A."/>
        </authorList>
    </citation>
    <scope>NUCLEOTIDE SEQUENCE [LARGE SCALE GENOMIC DNA]</scope>
    <source>
        <strain evidence="2 3">DSM 21528</strain>
    </source>
</reference>
<keyword evidence="2" id="KW-0223">Dioxygenase</keyword>
<evidence type="ECO:0000313" key="3">
    <source>
        <dbReference type="Proteomes" id="UP000005737"/>
    </source>
</evidence>
<proteinExistence type="predicted"/>
<dbReference type="Pfam" id="PF18029">
    <property type="entry name" value="Glyoxalase_6"/>
    <property type="match status" value="1"/>
</dbReference>
<dbReference type="CDD" id="cd06587">
    <property type="entry name" value="VOC"/>
    <property type="match status" value="1"/>
</dbReference>